<comment type="function">
    <text evidence="9">Part of the tripartite ATP-independent periplasmic (TRAP) transport system.</text>
</comment>
<evidence type="ECO:0000256" key="4">
    <source>
        <dbReference type="ARBA" id="ARBA00022519"/>
    </source>
</evidence>
<evidence type="ECO:0000256" key="1">
    <source>
        <dbReference type="ARBA" id="ARBA00004429"/>
    </source>
</evidence>
<feature type="transmembrane region" description="Helical" evidence="9">
    <location>
        <begin position="142"/>
        <end position="163"/>
    </location>
</feature>
<dbReference type="InterPro" id="IPR007387">
    <property type="entry name" value="TRAP_DctQ"/>
</dbReference>
<organism evidence="11 12">
    <name type="scientific">Sinobacterium caligoides</name>
    <dbReference type="NCBI Taxonomy" id="933926"/>
    <lineage>
        <taxon>Bacteria</taxon>
        <taxon>Pseudomonadati</taxon>
        <taxon>Pseudomonadota</taxon>
        <taxon>Gammaproteobacteria</taxon>
        <taxon>Cellvibrionales</taxon>
        <taxon>Spongiibacteraceae</taxon>
        <taxon>Sinobacterium</taxon>
    </lineage>
</organism>
<evidence type="ECO:0000256" key="5">
    <source>
        <dbReference type="ARBA" id="ARBA00022692"/>
    </source>
</evidence>
<keyword evidence="7 9" id="KW-0472">Membrane</keyword>
<evidence type="ECO:0000313" key="11">
    <source>
        <dbReference type="EMBL" id="ROR99072.1"/>
    </source>
</evidence>
<feature type="transmembrane region" description="Helical" evidence="9">
    <location>
        <begin position="57"/>
        <end position="74"/>
    </location>
</feature>
<sequence length="179" mass="19737">MSDAHSYCASLTNAIDHFTDVTGRWISWLSIVMMIVVSLVVLLRYGLNIGSIALQEAANYLHASLFMLGAAYTLKQGQHVRVDIFYRRFSTLTRAWVDSVGAIVLLLPTMLFIAFASCSFVSESWAVREGSSDPGGLPFVYLLKSLIPAMAILLSVQALAEVLRNLERLMRSAKGDCDD</sequence>
<dbReference type="GO" id="GO:0022857">
    <property type="term" value="F:transmembrane transporter activity"/>
    <property type="evidence" value="ECO:0007669"/>
    <property type="project" value="UniProtKB-UniRule"/>
</dbReference>
<proteinExistence type="inferred from homology"/>
<protein>
    <recommendedName>
        <fullName evidence="9">TRAP transporter small permease protein</fullName>
    </recommendedName>
</protein>
<dbReference type="RefSeq" id="WP_123713632.1">
    <property type="nucleotide sequence ID" value="NZ_RKHR01000006.1"/>
</dbReference>
<evidence type="ECO:0000256" key="6">
    <source>
        <dbReference type="ARBA" id="ARBA00022989"/>
    </source>
</evidence>
<keyword evidence="3" id="KW-1003">Cell membrane</keyword>
<keyword evidence="5 9" id="KW-0812">Transmembrane</keyword>
<dbReference type="PANTHER" id="PTHR35011:SF4">
    <property type="entry name" value="SLL1102 PROTEIN"/>
    <property type="match status" value="1"/>
</dbReference>
<feature type="transmembrane region" description="Helical" evidence="9">
    <location>
        <begin position="25"/>
        <end position="45"/>
    </location>
</feature>
<dbReference type="GO" id="GO:0005886">
    <property type="term" value="C:plasma membrane"/>
    <property type="evidence" value="ECO:0007669"/>
    <property type="project" value="UniProtKB-SubCell"/>
</dbReference>
<comment type="similarity">
    <text evidence="8 9">Belongs to the TRAP transporter small permease family.</text>
</comment>
<evidence type="ECO:0000256" key="9">
    <source>
        <dbReference type="RuleBase" id="RU369079"/>
    </source>
</evidence>
<dbReference type="EMBL" id="RKHR01000006">
    <property type="protein sequence ID" value="ROR99072.1"/>
    <property type="molecule type" value="Genomic_DNA"/>
</dbReference>
<evidence type="ECO:0000256" key="7">
    <source>
        <dbReference type="ARBA" id="ARBA00023136"/>
    </source>
</evidence>
<comment type="subunit">
    <text evidence="9">The complex comprises the extracytoplasmic solute receptor protein and the two transmembrane proteins.</text>
</comment>
<evidence type="ECO:0000313" key="12">
    <source>
        <dbReference type="Proteomes" id="UP000275394"/>
    </source>
</evidence>
<dbReference type="PANTHER" id="PTHR35011">
    <property type="entry name" value="2,3-DIKETO-L-GULONATE TRAP TRANSPORTER SMALL PERMEASE PROTEIN YIAM"/>
    <property type="match status" value="1"/>
</dbReference>
<dbReference type="AlphaFoldDB" id="A0A3N2DH15"/>
<name>A0A3N2DH15_9GAMM</name>
<feature type="domain" description="Tripartite ATP-independent periplasmic transporters DctQ component" evidence="10">
    <location>
        <begin position="33"/>
        <end position="167"/>
    </location>
</feature>
<keyword evidence="6 9" id="KW-1133">Transmembrane helix</keyword>
<dbReference type="InterPro" id="IPR055348">
    <property type="entry name" value="DctQ"/>
</dbReference>
<evidence type="ECO:0000256" key="8">
    <source>
        <dbReference type="ARBA" id="ARBA00038436"/>
    </source>
</evidence>
<dbReference type="OrthoDB" id="9795655at2"/>
<gene>
    <name evidence="11" type="ORF">EDC56_3312</name>
</gene>
<evidence type="ECO:0000259" key="10">
    <source>
        <dbReference type="Pfam" id="PF04290"/>
    </source>
</evidence>
<comment type="subcellular location">
    <subcellularLocation>
        <location evidence="1 9">Cell inner membrane</location>
        <topology evidence="1 9">Multi-pass membrane protein</topology>
    </subcellularLocation>
</comment>
<dbReference type="Pfam" id="PF04290">
    <property type="entry name" value="DctQ"/>
    <property type="match status" value="1"/>
</dbReference>
<comment type="caution">
    <text evidence="11">The sequence shown here is derived from an EMBL/GenBank/DDBJ whole genome shotgun (WGS) entry which is preliminary data.</text>
</comment>
<reference evidence="11 12" key="1">
    <citation type="submission" date="2018-11" db="EMBL/GenBank/DDBJ databases">
        <title>Genomic Encyclopedia of Type Strains, Phase IV (KMG-IV): sequencing the most valuable type-strain genomes for metagenomic binning, comparative biology and taxonomic classification.</title>
        <authorList>
            <person name="Goeker M."/>
        </authorList>
    </citation>
    <scope>NUCLEOTIDE SEQUENCE [LARGE SCALE GENOMIC DNA]</scope>
    <source>
        <strain evidence="11 12">DSM 100316</strain>
    </source>
</reference>
<accession>A0A3N2DH15</accession>
<dbReference type="Proteomes" id="UP000275394">
    <property type="component" value="Unassembled WGS sequence"/>
</dbReference>
<keyword evidence="2 9" id="KW-0813">Transport</keyword>
<evidence type="ECO:0000256" key="3">
    <source>
        <dbReference type="ARBA" id="ARBA00022475"/>
    </source>
</evidence>
<feature type="transmembrane region" description="Helical" evidence="9">
    <location>
        <begin position="95"/>
        <end position="122"/>
    </location>
</feature>
<keyword evidence="4 9" id="KW-0997">Cell inner membrane</keyword>
<evidence type="ECO:0000256" key="2">
    <source>
        <dbReference type="ARBA" id="ARBA00022448"/>
    </source>
</evidence>
<keyword evidence="12" id="KW-1185">Reference proteome</keyword>